<feature type="domain" description="Rubrerythrin diiron-binding" evidence="1">
    <location>
        <begin position="11"/>
        <end position="141"/>
    </location>
</feature>
<dbReference type="PANTHER" id="PTHR33531">
    <property type="entry name" value="RUBRERYTHRIN SUBFAMILY"/>
    <property type="match status" value="1"/>
</dbReference>
<name>A0A7V2F3B4_UNCEI</name>
<organism evidence="2">
    <name type="scientific">Eiseniibacteriota bacterium</name>
    <dbReference type="NCBI Taxonomy" id="2212470"/>
    <lineage>
        <taxon>Bacteria</taxon>
        <taxon>Candidatus Eiseniibacteriota</taxon>
    </lineage>
</organism>
<dbReference type="InterPro" id="IPR003251">
    <property type="entry name" value="Rr_diiron-bd_dom"/>
</dbReference>
<dbReference type="AlphaFoldDB" id="A0A7V2F3B4"/>
<dbReference type="GO" id="GO:0046872">
    <property type="term" value="F:metal ion binding"/>
    <property type="evidence" value="ECO:0007669"/>
    <property type="project" value="InterPro"/>
</dbReference>
<gene>
    <name evidence="2" type="ORF">ENO08_04170</name>
</gene>
<dbReference type="Pfam" id="PF02915">
    <property type="entry name" value="Rubrerythrin"/>
    <property type="match status" value="1"/>
</dbReference>
<dbReference type="InterPro" id="IPR012347">
    <property type="entry name" value="Ferritin-like"/>
</dbReference>
<dbReference type="SUPFAM" id="SSF47240">
    <property type="entry name" value="Ferritin-like"/>
    <property type="match status" value="1"/>
</dbReference>
<proteinExistence type="predicted"/>
<evidence type="ECO:0000259" key="1">
    <source>
        <dbReference type="Pfam" id="PF02915"/>
    </source>
</evidence>
<dbReference type="GO" id="GO:0016491">
    <property type="term" value="F:oxidoreductase activity"/>
    <property type="evidence" value="ECO:0007669"/>
    <property type="project" value="InterPro"/>
</dbReference>
<dbReference type="Gene3D" id="1.20.1260.10">
    <property type="match status" value="1"/>
</dbReference>
<accession>A0A7V2F3B4</accession>
<dbReference type="CDD" id="cd01045">
    <property type="entry name" value="Ferritin_like_AB"/>
    <property type="match status" value="1"/>
</dbReference>
<evidence type="ECO:0000313" key="2">
    <source>
        <dbReference type="EMBL" id="HER43637.1"/>
    </source>
</evidence>
<dbReference type="PANTHER" id="PTHR33531:SF10">
    <property type="entry name" value="BLR7895 PROTEIN"/>
    <property type="match status" value="1"/>
</dbReference>
<dbReference type="Proteomes" id="UP000886069">
    <property type="component" value="Unassembled WGS sequence"/>
</dbReference>
<sequence length="163" mass="18628">MSGHDAEMRESIEIAIYREIGARNFYRRISDEIKNPEGAKKFAHLAEDEDGHRIKLEAWFERLVGEKFTAREEKVGQSEIRGIKLDGQTGALEALNLAIEAEAKAREFYAEQAKRAGIPELEELFENLSEEEAGHFNLLEAERNSIIGGFYWFDLDSTSFLED</sequence>
<dbReference type="EMBL" id="DSEC01000295">
    <property type="protein sequence ID" value="HER43637.1"/>
    <property type="molecule type" value="Genomic_DNA"/>
</dbReference>
<comment type="caution">
    <text evidence="2">The sequence shown here is derived from an EMBL/GenBank/DDBJ whole genome shotgun (WGS) entry which is preliminary data.</text>
</comment>
<reference evidence="2" key="1">
    <citation type="journal article" date="2020" name="mSystems">
        <title>Genome- and Community-Level Interaction Insights into Carbon Utilization and Element Cycling Functions of Hydrothermarchaeota in Hydrothermal Sediment.</title>
        <authorList>
            <person name="Zhou Z."/>
            <person name="Liu Y."/>
            <person name="Xu W."/>
            <person name="Pan J."/>
            <person name="Luo Z.H."/>
            <person name="Li M."/>
        </authorList>
    </citation>
    <scope>NUCLEOTIDE SEQUENCE [LARGE SCALE GENOMIC DNA]</scope>
    <source>
        <strain evidence="2">SpSt-1233</strain>
    </source>
</reference>
<protein>
    <recommendedName>
        <fullName evidence="1">Rubrerythrin diiron-binding domain-containing protein</fullName>
    </recommendedName>
</protein>
<dbReference type="InterPro" id="IPR009078">
    <property type="entry name" value="Ferritin-like_SF"/>
</dbReference>